<dbReference type="RefSeq" id="WP_158766975.1">
    <property type="nucleotide sequence ID" value="NZ_CP047045.1"/>
</dbReference>
<dbReference type="FunFam" id="3.40.50.720:FF:000084">
    <property type="entry name" value="Short-chain dehydrogenase reductase"/>
    <property type="match status" value="1"/>
</dbReference>
<evidence type="ECO:0000256" key="1">
    <source>
        <dbReference type="ARBA" id="ARBA00006484"/>
    </source>
</evidence>
<organism evidence="5 6">
    <name type="scientific">Terricaulis silvestris</name>
    <dbReference type="NCBI Taxonomy" id="2686094"/>
    <lineage>
        <taxon>Bacteria</taxon>
        <taxon>Pseudomonadati</taxon>
        <taxon>Pseudomonadota</taxon>
        <taxon>Alphaproteobacteria</taxon>
        <taxon>Caulobacterales</taxon>
        <taxon>Caulobacteraceae</taxon>
        <taxon>Terricaulis</taxon>
    </lineage>
</organism>
<keyword evidence="2 5" id="KW-0560">Oxidoreductase</keyword>
<evidence type="ECO:0000256" key="3">
    <source>
        <dbReference type="ARBA" id="ARBA00066641"/>
    </source>
</evidence>
<dbReference type="KEGG" id="tsv:DSM104635_03026"/>
<accession>A0A6I6MS05</accession>
<dbReference type="PANTHER" id="PTHR24321">
    <property type="entry name" value="DEHYDROGENASES, SHORT CHAIN"/>
    <property type="match status" value="1"/>
</dbReference>
<dbReference type="SUPFAM" id="SSF51735">
    <property type="entry name" value="NAD(P)-binding Rossmann-fold domains"/>
    <property type="match status" value="1"/>
</dbReference>
<dbReference type="EMBL" id="CP047045">
    <property type="protein sequence ID" value="QGZ96168.1"/>
    <property type="molecule type" value="Genomic_DNA"/>
</dbReference>
<dbReference type="Pfam" id="PF13561">
    <property type="entry name" value="adh_short_C2"/>
    <property type="match status" value="1"/>
</dbReference>
<protein>
    <recommendedName>
        <fullName evidence="4">D-xylose 1-dehydrogenase</fullName>
        <ecNumber evidence="3">1.1.1.175</ecNumber>
    </recommendedName>
</protein>
<dbReference type="Proteomes" id="UP000431269">
    <property type="component" value="Chromosome"/>
</dbReference>
<evidence type="ECO:0000313" key="5">
    <source>
        <dbReference type="EMBL" id="QGZ96168.1"/>
    </source>
</evidence>
<sequence length="245" mass="25698">MERELHDRVTIITGAATGIGRGAVDVFAREGARLVLADVNEAEGEAAAEAVRGHGGEAIFVRCDVSKEADVAAVVASALKTYGRLDCAFNNAGVGPPLKPLVDHTVAEWQRVYEIDLLSVFLCMKHQIPEMERVGGGAIVNVSSNSALRGVATIAPYSAVKAGILGLTRTAAVESAAKNIRINVISPGLIGVKPGRTFEKGALKMPMQRPGEWQEIGEVAAFLLSSRASYMTGQTICVDGGATIV</sequence>
<evidence type="ECO:0000313" key="6">
    <source>
        <dbReference type="Proteomes" id="UP000431269"/>
    </source>
</evidence>
<evidence type="ECO:0000256" key="4">
    <source>
        <dbReference type="ARBA" id="ARBA00069939"/>
    </source>
</evidence>
<name>A0A6I6MS05_9CAUL</name>
<reference evidence="6" key="1">
    <citation type="submission" date="2019-12" db="EMBL/GenBank/DDBJ databases">
        <title>Complete genome of Terracaulis silvestris 0127_4.</title>
        <authorList>
            <person name="Vieira S."/>
            <person name="Riedel T."/>
            <person name="Sproer C."/>
            <person name="Pascual J."/>
            <person name="Boedeker C."/>
            <person name="Overmann J."/>
        </authorList>
    </citation>
    <scope>NUCLEOTIDE SEQUENCE [LARGE SCALE GENOMIC DNA]</scope>
    <source>
        <strain evidence="6">0127_4</strain>
    </source>
</reference>
<dbReference type="PRINTS" id="PR00080">
    <property type="entry name" value="SDRFAMILY"/>
</dbReference>
<gene>
    <name evidence="5" type="primary">lvr_4</name>
    <name evidence="5" type="ORF">DSM104635_03026</name>
</gene>
<dbReference type="CDD" id="cd05233">
    <property type="entry name" value="SDR_c"/>
    <property type="match status" value="1"/>
</dbReference>
<dbReference type="PRINTS" id="PR00081">
    <property type="entry name" value="GDHRDH"/>
</dbReference>
<dbReference type="PANTHER" id="PTHR24321:SF8">
    <property type="entry name" value="ESTRADIOL 17-BETA-DEHYDROGENASE 8-RELATED"/>
    <property type="match status" value="1"/>
</dbReference>
<dbReference type="GO" id="GO:0047838">
    <property type="term" value="F:D-xylose 1-dehydrogenase (NAD+) activity"/>
    <property type="evidence" value="ECO:0007669"/>
    <property type="project" value="UniProtKB-EC"/>
</dbReference>
<evidence type="ECO:0000256" key="2">
    <source>
        <dbReference type="ARBA" id="ARBA00023002"/>
    </source>
</evidence>
<proteinExistence type="inferred from homology"/>
<dbReference type="Gene3D" id="3.40.50.720">
    <property type="entry name" value="NAD(P)-binding Rossmann-like Domain"/>
    <property type="match status" value="1"/>
</dbReference>
<dbReference type="InterPro" id="IPR036291">
    <property type="entry name" value="NAD(P)-bd_dom_sf"/>
</dbReference>
<dbReference type="InterPro" id="IPR002347">
    <property type="entry name" value="SDR_fam"/>
</dbReference>
<keyword evidence="6" id="KW-1185">Reference proteome</keyword>
<dbReference type="AlphaFoldDB" id="A0A6I6MS05"/>
<comment type="similarity">
    <text evidence="1">Belongs to the short-chain dehydrogenases/reductases (SDR) family.</text>
</comment>
<dbReference type="EC" id="1.1.1.175" evidence="3"/>